<keyword evidence="3 6" id="KW-1133">Transmembrane helix</keyword>
<dbReference type="PANTHER" id="PTHR48021">
    <property type="match status" value="1"/>
</dbReference>
<keyword evidence="2 6" id="KW-0812">Transmembrane</keyword>
<dbReference type="EMBL" id="JACSEA010000001">
    <property type="protein sequence ID" value="KAF7411411.1"/>
    <property type="molecule type" value="Genomic_DNA"/>
</dbReference>
<dbReference type="InterPro" id="IPR050549">
    <property type="entry name" value="MFS_Trehalose_Transporter"/>
</dbReference>
<dbReference type="GO" id="GO:0022857">
    <property type="term" value="F:transmembrane transporter activity"/>
    <property type="evidence" value="ECO:0007669"/>
    <property type="project" value="InterPro"/>
</dbReference>
<feature type="transmembrane region" description="Helical" evidence="6">
    <location>
        <begin position="73"/>
        <end position="94"/>
    </location>
</feature>
<evidence type="ECO:0000256" key="5">
    <source>
        <dbReference type="ARBA" id="ARBA00023180"/>
    </source>
</evidence>
<evidence type="ECO:0000259" key="7">
    <source>
        <dbReference type="PROSITE" id="PS50850"/>
    </source>
</evidence>
<dbReference type="PRINTS" id="PR00171">
    <property type="entry name" value="SUGRTRNSPORT"/>
</dbReference>
<evidence type="ECO:0000256" key="1">
    <source>
        <dbReference type="ARBA" id="ARBA00004141"/>
    </source>
</evidence>
<dbReference type="GO" id="GO:0016020">
    <property type="term" value="C:membrane"/>
    <property type="evidence" value="ECO:0007669"/>
    <property type="project" value="UniProtKB-SubCell"/>
</dbReference>
<dbReference type="InterPro" id="IPR020846">
    <property type="entry name" value="MFS_dom"/>
</dbReference>
<accession>A0A834KR06</accession>
<dbReference type="PANTHER" id="PTHR48021:SF89">
    <property type="entry name" value="FI02132P-RELATED"/>
    <property type="match status" value="1"/>
</dbReference>
<dbReference type="InterPro" id="IPR036259">
    <property type="entry name" value="MFS_trans_sf"/>
</dbReference>
<feature type="transmembrane region" description="Helical" evidence="6">
    <location>
        <begin position="271"/>
        <end position="297"/>
    </location>
</feature>
<feature type="transmembrane region" description="Helical" evidence="6">
    <location>
        <begin position="28"/>
        <end position="53"/>
    </location>
</feature>
<feature type="transmembrane region" description="Helical" evidence="6">
    <location>
        <begin position="188"/>
        <end position="208"/>
    </location>
</feature>
<proteinExistence type="predicted"/>
<protein>
    <recommendedName>
        <fullName evidence="7">Major facilitator superfamily (MFS) profile domain-containing protein</fullName>
    </recommendedName>
</protein>
<feature type="transmembrane region" description="Helical" evidence="6">
    <location>
        <begin position="440"/>
        <end position="459"/>
    </location>
</feature>
<dbReference type="PROSITE" id="PS50850">
    <property type="entry name" value="MFS"/>
    <property type="match status" value="1"/>
</dbReference>
<feature type="transmembrane region" description="Helical" evidence="6">
    <location>
        <begin position="408"/>
        <end position="428"/>
    </location>
</feature>
<feature type="transmembrane region" description="Helical" evidence="6">
    <location>
        <begin position="126"/>
        <end position="147"/>
    </location>
</feature>
<gene>
    <name evidence="8" type="ORF">HZH66_000307</name>
</gene>
<dbReference type="PROSITE" id="PS00217">
    <property type="entry name" value="SUGAR_TRANSPORT_2"/>
    <property type="match status" value="1"/>
</dbReference>
<dbReference type="Pfam" id="PF00083">
    <property type="entry name" value="Sugar_tr"/>
    <property type="match status" value="1"/>
</dbReference>
<dbReference type="InterPro" id="IPR005829">
    <property type="entry name" value="Sugar_transporter_CS"/>
</dbReference>
<feature type="transmembrane region" description="Helical" evidence="6">
    <location>
        <begin position="309"/>
        <end position="329"/>
    </location>
</feature>
<evidence type="ECO:0000256" key="4">
    <source>
        <dbReference type="ARBA" id="ARBA00023136"/>
    </source>
</evidence>
<dbReference type="InterPro" id="IPR003663">
    <property type="entry name" value="Sugar/inositol_transpt"/>
</dbReference>
<evidence type="ECO:0000256" key="6">
    <source>
        <dbReference type="SAM" id="Phobius"/>
    </source>
</evidence>
<evidence type="ECO:0000256" key="2">
    <source>
        <dbReference type="ARBA" id="ARBA00022692"/>
    </source>
</evidence>
<evidence type="ECO:0000313" key="8">
    <source>
        <dbReference type="EMBL" id="KAF7411411.1"/>
    </source>
</evidence>
<evidence type="ECO:0000313" key="9">
    <source>
        <dbReference type="Proteomes" id="UP000614350"/>
    </source>
</evidence>
<dbReference type="SUPFAM" id="SSF103473">
    <property type="entry name" value="MFS general substrate transporter"/>
    <property type="match status" value="1"/>
</dbReference>
<feature type="transmembrane region" description="Helical" evidence="6">
    <location>
        <begin position="101"/>
        <end position="120"/>
    </location>
</feature>
<reference evidence="8" key="1">
    <citation type="journal article" date="2020" name="G3 (Bethesda)">
        <title>High-Quality Assemblies for Three Invasive Social Wasps from the &lt;i&gt;Vespula&lt;/i&gt; Genus.</title>
        <authorList>
            <person name="Harrop T.W.R."/>
            <person name="Guhlin J."/>
            <person name="McLaughlin G.M."/>
            <person name="Permina E."/>
            <person name="Stockwell P."/>
            <person name="Gilligan J."/>
            <person name="Le Lec M.F."/>
            <person name="Gruber M.A.M."/>
            <person name="Quinn O."/>
            <person name="Lovegrove M."/>
            <person name="Duncan E.J."/>
            <person name="Remnant E.J."/>
            <person name="Van Eeckhoven J."/>
            <person name="Graham B."/>
            <person name="Knapp R.A."/>
            <person name="Langford K.W."/>
            <person name="Kronenberg Z."/>
            <person name="Press M.O."/>
            <person name="Eacker S.M."/>
            <person name="Wilson-Rankin E.E."/>
            <person name="Purcell J."/>
            <person name="Lester P.J."/>
            <person name="Dearden P.K."/>
        </authorList>
    </citation>
    <scope>NUCLEOTIDE SEQUENCE</scope>
    <source>
        <strain evidence="8">Marl-1</strain>
    </source>
</reference>
<sequence length="509" mass="56716">MNGNGLSMDIKMEWRNDEEMKKCERRGVIYQILMSFSANIAVLGPAMGFGYSAVVLGPLMSSSSDVKIDFNQANWIATASALGTPVGCVLSSFFMRHGRKLTLFIVSIVSFIGWIIIYMSNTYEQILIGRVISGIGTGLASVSTTVYSGEIANVKWRGVMITWTGIFIALGILIVYVFGYILKDDWRLIALMCALFPIISIALILLILPESPIWLRERGRLDEALEILKKFRGISKDDPVTMDILLELKPRNQQGNNNKNVLKHVFKRNALIPFIIMLMYFLFQQFSGIFVTIYYAIDIVRSAGVTLDPYIGAVFIGGTRLLGSFLITIFSSKYGRRIPSIISGSGMTFFMASLSIYLFIIDKGYVINDNGIVPAICILMYIFLSTLGFLSIPFAMIGEIYPSKVKDLLSGLTTCITYIFSSITVKIYPDMLSYMGKHGVFFFYAIVSLAGTIFVLLFLPETKGKSLNEIEDMFGKKKSENISKINDTVVILSNDIENISLKNGNTNKI</sequence>
<dbReference type="Gene3D" id="1.20.1250.20">
    <property type="entry name" value="MFS general substrate transporter like domains"/>
    <property type="match status" value="1"/>
</dbReference>
<dbReference type="InterPro" id="IPR005828">
    <property type="entry name" value="MFS_sugar_transport-like"/>
</dbReference>
<dbReference type="FunFam" id="1.20.1250.20:FF:000249">
    <property type="entry name" value="facilitated trehalose transporter Tret1"/>
    <property type="match status" value="1"/>
</dbReference>
<keyword evidence="9" id="KW-1185">Reference proteome</keyword>
<dbReference type="Proteomes" id="UP000614350">
    <property type="component" value="Unassembled WGS sequence"/>
</dbReference>
<organism evidence="8 9">
    <name type="scientific">Vespula vulgaris</name>
    <name type="common">Yellow jacket</name>
    <name type="synonym">Wasp</name>
    <dbReference type="NCBI Taxonomy" id="7454"/>
    <lineage>
        <taxon>Eukaryota</taxon>
        <taxon>Metazoa</taxon>
        <taxon>Ecdysozoa</taxon>
        <taxon>Arthropoda</taxon>
        <taxon>Hexapoda</taxon>
        <taxon>Insecta</taxon>
        <taxon>Pterygota</taxon>
        <taxon>Neoptera</taxon>
        <taxon>Endopterygota</taxon>
        <taxon>Hymenoptera</taxon>
        <taxon>Apocrita</taxon>
        <taxon>Aculeata</taxon>
        <taxon>Vespoidea</taxon>
        <taxon>Vespidae</taxon>
        <taxon>Vespinae</taxon>
        <taxon>Vespula</taxon>
    </lineage>
</organism>
<keyword evidence="4 6" id="KW-0472">Membrane</keyword>
<dbReference type="AlphaFoldDB" id="A0A834KR06"/>
<feature type="transmembrane region" description="Helical" evidence="6">
    <location>
        <begin position="372"/>
        <end position="396"/>
    </location>
</feature>
<keyword evidence="5" id="KW-0325">Glycoprotein</keyword>
<feature type="transmembrane region" description="Helical" evidence="6">
    <location>
        <begin position="341"/>
        <end position="360"/>
    </location>
</feature>
<name>A0A834KR06_VESVU</name>
<feature type="domain" description="Major facilitator superfamily (MFS) profile" evidence="7">
    <location>
        <begin position="34"/>
        <end position="463"/>
    </location>
</feature>
<evidence type="ECO:0000256" key="3">
    <source>
        <dbReference type="ARBA" id="ARBA00022989"/>
    </source>
</evidence>
<comment type="subcellular location">
    <subcellularLocation>
        <location evidence="1">Membrane</location>
        <topology evidence="1">Multi-pass membrane protein</topology>
    </subcellularLocation>
</comment>
<feature type="transmembrane region" description="Helical" evidence="6">
    <location>
        <begin position="159"/>
        <end position="182"/>
    </location>
</feature>
<comment type="caution">
    <text evidence="8">The sequence shown here is derived from an EMBL/GenBank/DDBJ whole genome shotgun (WGS) entry which is preliminary data.</text>
</comment>